<organism evidence="1 2">
    <name type="scientific">Leptothrix ochracea L12</name>
    <dbReference type="NCBI Taxonomy" id="735332"/>
    <lineage>
        <taxon>Bacteria</taxon>
        <taxon>Pseudomonadati</taxon>
        <taxon>Pseudomonadota</taxon>
        <taxon>Betaproteobacteria</taxon>
        <taxon>Burkholderiales</taxon>
        <taxon>Sphaerotilaceae</taxon>
        <taxon>Leptothrix</taxon>
    </lineage>
</organism>
<gene>
    <name evidence="1" type="ORF">LepocDRAFT_00003030</name>
</gene>
<evidence type="ECO:0000313" key="2">
    <source>
        <dbReference type="Proteomes" id="UP000053899"/>
    </source>
</evidence>
<evidence type="ECO:0000313" key="1">
    <source>
        <dbReference type="EMBL" id="EIM31571.1"/>
    </source>
</evidence>
<dbReference type="EMBL" id="JH660676">
    <property type="protein sequence ID" value="EIM31571.1"/>
    <property type="molecule type" value="Genomic_DNA"/>
</dbReference>
<sequence>MGDAIDQLGDSLQVAIITPLNTTAESPENVTLPRALEAYMDPMRTQFLSGRLIISIQVSPEDLRTWQERSVQHQKSDTGAHLDTLSHDDLHHARRAMIAGLTYIPGAKIDESIIQARFGSDGSRHQINADLTEWQFPSKGLAISLNSKGRDLLQYVAPKDFDVRLGAQSLPLKQPSR</sequence>
<reference evidence="1 2" key="1">
    <citation type="submission" date="2012-04" db="EMBL/GenBank/DDBJ databases">
        <title>Improved High-Quality Draft sequence of Leptothrix ochracea L12.</title>
        <authorList>
            <consortium name="US DOE Joint Genome Institute"/>
            <person name="Lucas S."/>
            <person name="Han J."/>
            <person name="Lapidus A."/>
            <person name="Cheng J.-F."/>
            <person name="Goodwin L."/>
            <person name="Pitluck S."/>
            <person name="Peters L."/>
            <person name="Zeytun A."/>
            <person name="Detter J.C."/>
            <person name="Han C."/>
            <person name="Tapia R."/>
            <person name="Land M."/>
            <person name="Hauser L."/>
            <person name="Kyrpides N."/>
            <person name="Ivanova N."/>
            <person name="Pagani I."/>
            <person name="Stepanauskas R."/>
            <person name="Masland D."/>
            <person name="Poulton N."/>
            <person name="Emerson D."/>
            <person name="Fleming E."/>
            <person name="Woyke T."/>
        </authorList>
    </citation>
    <scope>NUCLEOTIDE SEQUENCE [LARGE SCALE GENOMIC DNA]</scope>
    <source>
        <strain evidence="1 2">L12</strain>
    </source>
</reference>
<dbReference type="HOGENOM" id="CLU_1516107_0_0_4"/>
<dbReference type="OrthoDB" id="7057085at2"/>
<dbReference type="Proteomes" id="UP000053899">
    <property type="component" value="Unassembled WGS sequence"/>
</dbReference>
<keyword evidence="2" id="KW-1185">Reference proteome</keyword>
<dbReference type="AlphaFoldDB" id="I4Z5S9"/>
<protein>
    <submittedName>
        <fullName evidence="1">Uncharacterized protein</fullName>
    </submittedName>
</protein>
<accession>I4Z5S9</accession>
<proteinExistence type="predicted"/>
<name>I4Z5S9_9BURK</name>